<evidence type="ECO:0000313" key="4">
    <source>
        <dbReference type="Proteomes" id="UP000324285"/>
    </source>
</evidence>
<proteinExistence type="predicted"/>
<gene>
    <name evidence="3" type="ORF">E4T21_03885</name>
</gene>
<reference evidence="3" key="1">
    <citation type="submission" date="2021-02" db="EMBL/GenBank/DDBJ databases">
        <title>Strain Y2R2, a novel species of the genus Halomonas.</title>
        <authorList>
            <person name="Huang H."/>
        </authorList>
    </citation>
    <scope>NUCLEOTIDE SEQUENCE</scope>
    <source>
        <strain evidence="3">Y2R2</strain>
    </source>
</reference>
<sequence>MKDCKAATRLMSKQLDTPLTSRERLTLRFHLLLCGACRRCEKQFQLLHRAGEHFNQAPPRNDKNDPPGSS</sequence>
<feature type="domain" description="Putative zinc-finger" evidence="2">
    <location>
        <begin position="4"/>
        <end position="38"/>
    </location>
</feature>
<dbReference type="EMBL" id="CP038437">
    <property type="protein sequence ID" value="QEM80790.1"/>
    <property type="molecule type" value="Genomic_DNA"/>
</dbReference>
<accession>A0A5C1NCV5</accession>
<evidence type="ECO:0000313" key="3">
    <source>
        <dbReference type="EMBL" id="QEM80790.1"/>
    </source>
</evidence>
<dbReference type="Proteomes" id="UP000324285">
    <property type="component" value="Chromosome"/>
</dbReference>
<dbReference type="AlphaFoldDB" id="A0A5C1NCV5"/>
<feature type="region of interest" description="Disordered" evidence="1">
    <location>
        <begin position="51"/>
        <end position="70"/>
    </location>
</feature>
<evidence type="ECO:0000256" key="1">
    <source>
        <dbReference type="SAM" id="MobiDB-lite"/>
    </source>
</evidence>
<keyword evidence="4" id="KW-1185">Reference proteome</keyword>
<evidence type="ECO:0000259" key="2">
    <source>
        <dbReference type="Pfam" id="PF13490"/>
    </source>
</evidence>
<name>A0A5C1NCV5_9GAMM</name>
<dbReference type="InterPro" id="IPR027383">
    <property type="entry name" value="Znf_put"/>
</dbReference>
<dbReference type="KEGG" id="hbh:E4T21_03885"/>
<protein>
    <submittedName>
        <fullName evidence="3">Zf-HC2 domain-containing protein</fullName>
    </submittedName>
</protein>
<dbReference type="Pfam" id="PF13490">
    <property type="entry name" value="zf-HC2"/>
    <property type="match status" value="1"/>
</dbReference>
<feature type="compositionally biased region" description="Basic and acidic residues" evidence="1">
    <location>
        <begin position="60"/>
        <end position="70"/>
    </location>
</feature>
<dbReference type="OrthoDB" id="8374021at2"/>
<organism evidence="3 4">
    <name type="scientific">Halomonas binhaiensis</name>
    <dbReference type="NCBI Taxonomy" id="2562282"/>
    <lineage>
        <taxon>Bacteria</taxon>
        <taxon>Pseudomonadati</taxon>
        <taxon>Pseudomonadota</taxon>
        <taxon>Gammaproteobacteria</taxon>
        <taxon>Oceanospirillales</taxon>
        <taxon>Halomonadaceae</taxon>
        <taxon>Halomonas</taxon>
    </lineage>
</organism>